<evidence type="ECO:0000313" key="2">
    <source>
        <dbReference type="Proteomes" id="UP000199656"/>
    </source>
</evidence>
<evidence type="ECO:0000313" key="1">
    <source>
        <dbReference type="EMBL" id="SEB02720.1"/>
    </source>
</evidence>
<dbReference type="AlphaFoldDB" id="A0A1H4G0X9"/>
<accession>A0A1H4G0X9</accession>
<sequence>MQGEKLGLYLYWQDRKLSAAGFIDLLTKYVALLQSWHPEFLHLSLLDAHSMEIDFNSLSHSPELFLPLLFNEDAWYIKPDGSRDTNLTLDSFSDSGFYCDLFTATKKSDDPLTISVNIGHHKVSAPDGRVYGNEIPNSVVIKFPAQPVPAFYEYNFVKELFEQSVSFWQPYAGWVTSNEFRSKLKQPGSVFSIGWMSYFNNAVLDQLALDVYEKKNRLIVLDESPVSSKDEQQVAKAVAVRNVLQNAGILQWPAKQQE</sequence>
<protein>
    <submittedName>
        <fullName evidence="1">Uncharacterized protein</fullName>
    </submittedName>
</protein>
<gene>
    <name evidence="1" type="ORF">SAMN05660909_04817</name>
</gene>
<proteinExistence type="predicted"/>
<dbReference type="Proteomes" id="UP000199656">
    <property type="component" value="Unassembled WGS sequence"/>
</dbReference>
<organism evidence="1 2">
    <name type="scientific">Chitinophaga terrae</name>
    <name type="common">ex Kim and Jung 2007</name>
    <dbReference type="NCBI Taxonomy" id="408074"/>
    <lineage>
        <taxon>Bacteria</taxon>
        <taxon>Pseudomonadati</taxon>
        <taxon>Bacteroidota</taxon>
        <taxon>Chitinophagia</taxon>
        <taxon>Chitinophagales</taxon>
        <taxon>Chitinophagaceae</taxon>
        <taxon>Chitinophaga</taxon>
    </lineage>
</organism>
<keyword evidence="2" id="KW-1185">Reference proteome</keyword>
<dbReference type="RefSeq" id="WP_089764944.1">
    <property type="nucleotide sequence ID" value="NZ_BKAT01000051.1"/>
</dbReference>
<name>A0A1H4G0X9_9BACT</name>
<reference evidence="2" key="1">
    <citation type="submission" date="2016-10" db="EMBL/GenBank/DDBJ databases">
        <authorList>
            <person name="Varghese N."/>
            <person name="Submissions S."/>
        </authorList>
    </citation>
    <scope>NUCLEOTIDE SEQUENCE [LARGE SCALE GENOMIC DNA]</scope>
    <source>
        <strain evidence="2">DSM 23920</strain>
    </source>
</reference>
<dbReference type="EMBL" id="FNRL01000030">
    <property type="protein sequence ID" value="SEB02720.1"/>
    <property type="molecule type" value="Genomic_DNA"/>
</dbReference>